<comment type="pathway">
    <text evidence="2">Glycolipid biosynthesis; glycosylphosphatidylinositol-anchor biosynthesis.</text>
</comment>
<feature type="transmembrane region" description="Helical" evidence="11">
    <location>
        <begin position="686"/>
        <end position="704"/>
    </location>
</feature>
<dbReference type="Pfam" id="PF01663">
    <property type="entry name" value="Phosphodiest"/>
    <property type="match status" value="1"/>
</dbReference>
<sequence>MVSNSTAAVLWIVFIHLAGIYLFTSGFLLTRLALPNFSDCTDCTLPPTHTRAVVLIIDALRFDFVSPTPPLPASPYHHHVLTLPQELTAKQPAHSFLFNAHADPPTTTLQRIKGLTTGSLPTFVDLGNNFGASSIEEDSILSQLNLAGKTAAFMGDDTWMSVFPDAFGRNLSFPYDSFNVEDLHTVDNGVISHLFPILESSNPPDFVIGHFLGVDHVGHRVGPDHPSMRTKLAQMDDVLRRVVDTITEDTLLIVLGDHGMDRTGDHGGDGLHETSSALWVYSKGPELSEGSVPSGLLEYTTFPGAPMPARRIQQIDLVPTLSLLLGLRIPFNSLGAVIPELFWRNAGKTLERALDINAAQIQRYLQVYRSSTHGSELDAYWAQLEQAWGATKALTGIEGMIAANNYARVALSACRSMWAQFSPLRMAFGLAVMGTGLIACWAVYSGIRKHGAKWDENVGNQLKLGLRGAAAGAVLGMLAFIGLDKQLDGIDALDCVLFGAPLVSSLLVAFKSPPQVHAASVPVVILVLHTAAFFSNSFTFWEERVVPYLALTALVPFVRTGIQAPTARLRKRILGFAGLYAVCIRLIAVSTVCREEQQPYCNVTFTQPVPPTLVLVLAVPCAAILPSILKGFLNQSLSDAGISSLLLQPVVTPALIAGSVAWVLEWMDTAGILSDFGGIFRFWRTWLSRFALVLLVPLGGYLFWQMPLCLRRIIKEEQAGKKQMEVLGFGNAYGAPLLVLWTLVFGAVFVSSQLAGQVVLCLGAVAFASVLELADSARDAQAMQAVFAAGNPSALMEGSVMLGGVPTRFGDVTLLALLGMGMFFGTGHEATLSSIQWKSAFMLSETVVYPWAPGMVVFNAFGPLLLVGVGAVILGVWNREPRREGTGEEAQFDAHVRPQALRAALGVMLYYGVLFMGTAVSAAVLRRHLMVWKVFAPRFMKAVCDVLAVDVGVLFGLVVAYERVVRGVRDVLPKK</sequence>
<dbReference type="Proteomes" id="UP000054007">
    <property type="component" value="Unassembled WGS sequence"/>
</dbReference>
<dbReference type="STRING" id="1314674.A0A0D7B0F1"/>
<feature type="transmembrane region" description="Helical" evidence="11">
    <location>
        <begin position="848"/>
        <end position="877"/>
    </location>
</feature>
<dbReference type="InterPro" id="IPR002591">
    <property type="entry name" value="Phosphodiest/P_Trfase"/>
</dbReference>
<feature type="transmembrane region" description="Helical" evidence="11">
    <location>
        <begin position="7"/>
        <end position="29"/>
    </location>
</feature>
<dbReference type="CDD" id="cd16023">
    <property type="entry name" value="GPI_EPT_3"/>
    <property type="match status" value="1"/>
</dbReference>
<evidence type="ECO:0000256" key="11">
    <source>
        <dbReference type="SAM" id="Phobius"/>
    </source>
</evidence>
<keyword evidence="4" id="KW-0337">GPI-anchor biosynthesis</keyword>
<proteinExistence type="inferred from homology"/>
<feature type="transmembrane region" description="Helical" evidence="11">
    <location>
        <begin position="946"/>
        <end position="965"/>
    </location>
</feature>
<keyword evidence="7" id="KW-0256">Endoplasmic reticulum</keyword>
<feature type="transmembrane region" description="Helical" evidence="11">
    <location>
        <begin position="612"/>
        <end position="633"/>
    </location>
</feature>
<dbReference type="OrthoDB" id="272139at2759"/>
<feature type="transmembrane region" description="Helical" evidence="11">
    <location>
        <begin position="574"/>
        <end position="592"/>
    </location>
</feature>
<keyword evidence="9 11" id="KW-0472">Membrane</keyword>
<evidence type="ECO:0000313" key="13">
    <source>
        <dbReference type="Proteomes" id="UP000054007"/>
    </source>
</evidence>
<dbReference type="PANTHER" id="PTHR23071">
    <property type="entry name" value="PHOSPHATIDYLINOSITOL GLYCAN"/>
    <property type="match status" value="1"/>
</dbReference>
<reference evidence="12 13" key="1">
    <citation type="journal article" date="2015" name="Fungal Genet. Biol.">
        <title>Evolution of novel wood decay mechanisms in Agaricales revealed by the genome sequences of Fistulina hepatica and Cylindrobasidium torrendii.</title>
        <authorList>
            <person name="Floudas D."/>
            <person name="Held B.W."/>
            <person name="Riley R."/>
            <person name="Nagy L.G."/>
            <person name="Koehler G."/>
            <person name="Ransdell A.S."/>
            <person name="Younus H."/>
            <person name="Chow J."/>
            <person name="Chiniquy J."/>
            <person name="Lipzen A."/>
            <person name="Tritt A."/>
            <person name="Sun H."/>
            <person name="Haridas S."/>
            <person name="LaButti K."/>
            <person name="Ohm R.A."/>
            <person name="Kues U."/>
            <person name="Blanchette R.A."/>
            <person name="Grigoriev I.V."/>
            <person name="Minto R.E."/>
            <person name="Hibbett D.S."/>
        </authorList>
    </citation>
    <scope>NUCLEOTIDE SEQUENCE [LARGE SCALE GENOMIC DNA]</scope>
    <source>
        <strain evidence="12 13">FP15055 ss-10</strain>
    </source>
</reference>
<feature type="transmembrane region" description="Helical" evidence="11">
    <location>
        <begin position="809"/>
        <end position="828"/>
    </location>
</feature>
<keyword evidence="10" id="KW-0325">Glycoprotein</keyword>
<evidence type="ECO:0000256" key="9">
    <source>
        <dbReference type="ARBA" id="ARBA00023136"/>
    </source>
</evidence>
<comment type="subcellular location">
    <subcellularLocation>
        <location evidence="1">Endoplasmic reticulum membrane</location>
        <topology evidence="1">Multi-pass membrane protein</topology>
    </subcellularLocation>
</comment>
<dbReference type="UniPathway" id="UPA00196"/>
<feature type="transmembrane region" description="Helical" evidence="11">
    <location>
        <begin position="645"/>
        <end position="666"/>
    </location>
</feature>
<keyword evidence="6 11" id="KW-0812">Transmembrane</keyword>
<keyword evidence="13" id="KW-1185">Reference proteome</keyword>
<dbReference type="GO" id="GO:0005789">
    <property type="term" value="C:endoplasmic reticulum membrane"/>
    <property type="evidence" value="ECO:0007669"/>
    <property type="project" value="UniProtKB-SubCell"/>
</dbReference>
<name>A0A0D7B0F1_9AGAR</name>
<keyword evidence="5" id="KW-0808">Transferase</keyword>
<keyword evidence="8 11" id="KW-1133">Transmembrane helix</keyword>
<dbReference type="SUPFAM" id="SSF53649">
    <property type="entry name" value="Alkaline phosphatase-like"/>
    <property type="match status" value="1"/>
</dbReference>
<dbReference type="Gene3D" id="3.40.720.10">
    <property type="entry name" value="Alkaline Phosphatase, subunit A"/>
    <property type="match status" value="1"/>
</dbReference>
<gene>
    <name evidence="12" type="ORF">CYLTODRAFT_425516</name>
</gene>
<evidence type="ECO:0000256" key="1">
    <source>
        <dbReference type="ARBA" id="ARBA00004477"/>
    </source>
</evidence>
<evidence type="ECO:0000256" key="6">
    <source>
        <dbReference type="ARBA" id="ARBA00022692"/>
    </source>
</evidence>
<dbReference type="GO" id="GO:0006506">
    <property type="term" value="P:GPI anchor biosynthetic process"/>
    <property type="evidence" value="ECO:0007669"/>
    <property type="project" value="UniProtKB-UniPathway"/>
</dbReference>
<comment type="similarity">
    <text evidence="3">Belongs to the PIGG/PIGN/PIGO family. PIGO subfamily.</text>
</comment>
<evidence type="ECO:0000256" key="4">
    <source>
        <dbReference type="ARBA" id="ARBA00022502"/>
    </source>
</evidence>
<dbReference type="EMBL" id="KN880653">
    <property type="protein sequence ID" value="KIY64118.1"/>
    <property type="molecule type" value="Genomic_DNA"/>
</dbReference>
<feature type="transmembrane region" description="Helical" evidence="11">
    <location>
        <begin position="907"/>
        <end position="926"/>
    </location>
</feature>
<evidence type="ECO:0000256" key="5">
    <source>
        <dbReference type="ARBA" id="ARBA00022679"/>
    </source>
</evidence>
<dbReference type="InterPro" id="IPR039524">
    <property type="entry name" value="PIGO/GPI13"/>
</dbReference>
<evidence type="ECO:0000256" key="2">
    <source>
        <dbReference type="ARBA" id="ARBA00004687"/>
    </source>
</evidence>
<evidence type="ECO:0000256" key="10">
    <source>
        <dbReference type="ARBA" id="ARBA00023180"/>
    </source>
</evidence>
<feature type="transmembrane region" description="Helical" evidence="11">
    <location>
        <begin position="754"/>
        <end position="774"/>
    </location>
</feature>
<protein>
    <submittedName>
        <fullName evidence="12">Uncharacterized protein</fullName>
    </submittedName>
</protein>
<dbReference type="PANTHER" id="PTHR23071:SF1">
    <property type="entry name" value="GPI ETHANOLAMINE PHOSPHATE TRANSFERASE 3"/>
    <property type="match status" value="1"/>
</dbReference>
<dbReference type="InterPro" id="IPR037675">
    <property type="entry name" value="PIG-O_N"/>
</dbReference>
<feature type="transmembrane region" description="Helical" evidence="11">
    <location>
        <begin position="464"/>
        <end position="483"/>
    </location>
</feature>
<dbReference type="GO" id="GO:0051377">
    <property type="term" value="F:mannose-ethanolamine phosphotransferase activity"/>
    <property type="evidence" value="ECO:0007669"/>
    <property type="project" value="InterPro"/>
</dbReference>
<evidence type="ECO:0000256" key="8">
    <source>
        <dbReference type="ARBA" id="ARBA00022989"/>
    </source>
</evidence>
<organism evidence="12 13">
    <name type="scientific">Cylindrobasidium torrendii FP15055 ss-10</name>
    <dbReference type="NCBI Taxonomy" id="1314674"/>
    <lineage>
        <taxon>Eukaryota</taxon>
        <taxon>Fungi</taxon>
        <taxon>Dikarya</taxon>
        <taxon>Basidiomycota</taxon>
        <taxon>Agaricomycotina</taxon>
        <taxon>Agaricomycetes</taxon>
        <taxon>Agaricomycetidae</taxon>
        <taxon>Agaricales</taxon>
        <taxon>Marasmiineae</taxon>
        <taxon>Physalacriaceae</taxon>
        <taxon>Cylindrobasidium</taxon>
    </lineage>
</organism>
<evidence type="ECO:0000256" key="7">
    <source>
        <dbReference type="ARBA" id="ARBA00022824"/>
    </source>
</evidence>
<feature type="transmembrane region" description="Helical" evidence="11">
    <location>
        <begin position="725"/>
        <end position="748"/>
    </location>
</feature>
<evidence type="ECO:0000256" key="3">
    <source>
        <dbReference type="ARBA" id="ARBA00008695"/>
    </source>
</evidence>
<dbReference type="AlphaFoldDB" id="A0A0D7B0F1"/>
<feature type="transmembrane region" description="Helical" evidence="11">
    <location>
        <begin position="521"/>
        <end position="539"/>
    </location>
</feature>
<dbReference type="InterPro" id="IPR017850">
    <property type="entry name" value="Alkaline_phosphatase_core_sf"/>
</dbReference>
<accession>A0A0D7B0F1</accession>
<feature type="transmembrane region" description="Helical" evidence="11">
    <location>
        <begin position="424"/>
        <end position="444"/>
    </location>
</feature>
<evidence type="ECO:0000313" key="12">
    <source>
        <dbReference type="EMBL" id="KIY64118.1"/>
    </source>
</evidence>